<evidence type="ECO:0000313" key="1">
    <source>
        <dbReference type="EMBL" id="DAD88712.1"/>
    </source>
</evidence>
<accession>A0A8S5N2J6</accession>
<organism evidence="1">
    <name type="scientific">Caudovirales sp. ctikv1</name>
    <dbReference type="NCBI Taxonomy" id="2826781"/>
    <lineage>
        <taxon>Viruses</taxon>
        <taxon>Duplodnaviria</taxon>
        <taxon>Heunggongvirae</taxon>
        <taxon>Uroviricota</taxon>
        <taxon>Caudoviricetes</taxon>
    </lineage>
</organism>
<protein>
    <submittedName>
        <fullName evidence="1">Uncharacterized protein</fullName>
    </submittedName>
</protein>
<name>A0A8S5N2J6_9CAUD</name>
<proteinExistence type="predicted"/>
<dbReference type="EMBL" id="BK015046">
    <property type="protein sequence ID" value="DAD88712.1"/>
    <property type="molecule type" value="Genomic_DNA"/>
</dbReference>
<reference evidence="1" key="1">
    <citation type="journal article" date="2021" name="Proc. Natl. Acad. Sci. U.S.A.">
        <title>A Catalog of Tens of Thousands of Viruses from Human Metagenomes Reveals Hidden Associations with Chronic Diseases.</title>
        <authorList>
            <person name="Tisza M.J."/>
            <person name="Buck C.B."/>
        </authorList>
    </citation>
    <scope>NUCLEOTIDE SEQUENCE</scope>
    <source>
        <strain evidence="1">Ctikv1</strain>
    </source>
</reference>
<sequence length="53" mass="6259">MESRTDKMMRYANMLVIPKAYIADIVTELETKDIPHKKEIITLLAQLWVIRAR</sequence>